<dbReference type="GO" id="GO:0016787">
    <property type="term" value="F:hydrolase activity"/>
    <property type="evidence" value="ECO:0007669"/>
    <property type="project" value="UniProtKB-KW"/>
</dbReference>
<dbReference type="EMBL" id="BAAAPL010000002">
    <property type="protein sequence ID" value="GAA1703551.1"/>
    <property type="molecule type" value="Genomic_DNA"/>
</dbReference>
<dbReference type="InterPro" id="IPR050272">
    <property type="entry name" value="Isochorismatase-like_hydrls"/>
</dbReference>
<dbReference type="CDD" id="cd00431">
    <property type="entry name" value="cysteine_hydrolases"/>
    <property type="match status" value="1"/>
</dbReference>
<name>A0ABN2IEM2_9MICO</name>
<gene>
    <name evidence="3" type="ORF">GCM10009808_21820</name>
</gene>
<keyword evidence="4" id="KW-1185">Reference proteome</keyword>
<dbReference type="RefSeq" id="WP_344072497.1">
    <property type="nucleotide sequence ID" value="NZ_BAAAPL010000002.1"/>
</dbReference>
<evidence type="ECO:0000313" key="3">
    <source>
        <dbReference type="EMBL" id="GAA1703551.1"/>
    </source>
</evidence>
<dbReference type="PANTHER" id="PTHR43540">
    <property type="entry name" value="PEROXYUREIDOACRYLATE/UREIDOACRYLATE AMIDOHYDROLASE-RELATED"/>
    <property type="match status" value="1"/>
</dbReference>
<evidence type="ECO:0000313" key="4">
    <source>
        <dbReference type="Proteomes" id="UP001501690"/>
    </source>
</evidence>
<reference evidence="3 4" key="1">
    <citation type="journal article" date="2019" name="Int. J. Syst. Evol. Microbiol.">
        <title>The Global Catalogue of Microorganisms (GCM) 10K type strain sequencing project: providing services to taxonomists for standard genome sequencing and annotation.</title>
        <authorList>
            <consortium name="The Broad Institute Genomics Platform"/>
            <consortium name="The Broad Institute Genome Sequencing Center for Infectious Disease"/>
            <person name="Wu L."/>
            <person name="Ma J."/>
        </authorList>
    </citation>
    <scope>NUCLEOTIDE SEQUENCE [LARGE SCALE GENOMIC DNA]</scope>
    <source>
        <strain evidence="3 4">JCM 15577</strain>
    </source>
</reference>
<accession>A0ABN2IEM2</accession>
<dbReference type="Proteomes" id="UP001501690">
    <property type="component" value="Unassembled WGS sequence"/>
</dbReference>
<dbReference type="InterPro" id="IPR036380">
    <property type="entry name" value="Isochorismatase-like_sf"/>
</dbReference>
<sequence>MSGGPSLRERQENALRSHAGGAALLVVDVQRSFADPEFLAEYGLSHSELGSLEAAVKRCGEAVDHARAAGVPVVWIELESAVDSHWRASSWLNLGDPAAPLLNAPCASGTAGAEWYSLSPAPGEMRIVKRRYSGFAGTTLAQQLREAGVGWVSVAGLTTECCVAATAFDAFQSDFSVVVLSDATAAYSASLHEGALAALSLNAGIVMSSDDVAALWRERRVAA</sequence>
<dbReference type="Pfam" id="PF00857">
    <property type="entry name" value="Isochorismatase"/>
    <property type="match status" value="1"/>
</dbReference>
<dbReference type="InterPro" id="IPR000868">
    <property type="entry name" value="Isochorismatase-like_dom"/>
</dbReference>
<comment type="caution">
    <text evidence="3">The sequence shown here is derived from an EMBL/GenBank/DDBJ whole genome shotgun (WGS) entry which is preliminary data.</text>
</comment>
<feature type="domain" description="Isochorismatase-like" evidence="2">
    <location>
        <begin position="22"/>
        <end position="211"/>
    </location>
</feature>
<dbReference type="Gene3D" id="3.40.50.850">
    <property type="entry name" value="Isochorismatase-like"/>
    <property type="match status" value="1"/>
</dbReference>
<dbReference type="SUPFAM" id="SSF52499">
    <property type="entry name" value="Isochorismatase-like hydrolases"/>
    <property type="match status" value="1"/>
</dbReference>
<organism evidence="3 4">
    <name type="scientific">Microbacterium sediminicola</name>
    <dbReference type="NCBI Taxonomy" id="415210"/>
    <lineage>
        <taxon>Bacteria</taxon>
        <taxon>Bacillati</taxon>
        <taxon>Actinomycetota</taxon>
        <taxon>Actinomycetes</taxon>
        <taxon>Micrococcales</taxon>
        <taxon>Microbacteriaceae</taxon>
        <taxon>Microbacterium</taxon>
    </lineage>
</organism>
<evidence type="ECO:0000259" key="2">
    <source>
        <dbReference type="Pfam" id="PF00857"/>
    </source>
</evidence>
<keyword evidence="1 3" id="KW-0378">Hydrolase</keyword>
<evidence type="ECO:0000256" key="1">
    <source>
        <dbReference type="ARBA" id="ARBA00022801"/>
    </source>
</evidence>
<protein>
    <submittedName>
        <fullName evidence="3">Cysteine hydrolase</fullName>
    </submittedName>
</protein>
<proteinExistence type="predicted"/>